<protein>
    <recommendedName>
        <fullName evidence="6 15">tRNA (guanine-N(1)-)-methyltransferase</fullName>
        <ecNumber evidence="5 15">2.1.1.228</ecNumber>
    </recommendedName>
    <alternativeName>
        <fullName evidence="12 15">M1G-methyltransferase</fullName>
    </alternativeName>
    <alternativeName>
        <fullName evidence="13 15">tRNA [GM37] methyltransferase</fullName>
    </alternativeName>
</protein>
<comment type="similarity">
    <text evidence="3 15 17">Belongs to the RNA methyltransferase TrmD family.</text>
</comment>
<evidence type="ECO:0000256" key="1">
    <source>
        <dbReference type="ARBA" id="ARBA00002634"/>
    </source>
</evidence>
<evidence type="ECO:0000256" key="7">
    <source>
        <dbReference type="ARBA" id="ARBA00022490"/>
    </source>
</evidence>
<keyword evidence="22" id="KW-1185">Reference proteome</keyword>
<evidence type="ECO:0000256" key="14">
    <source>
        <dbReference type="ARBA" id="ARBA00047783"/>
    </source>
</evidence>
<evidence type="ECO:0000259" key="18">
    <source>
        <dbReference type="Pfam" id="PF01746"/>
    </source>
</evidence>
<dbReference type="RefSeq" id="WP_250248138.1">
    <property type="nucleotide sequence ID" value="NZ_CP097750.1"/>
</dbReference>
<dbReference type="EC" id="2.1.1.228" evidence="5 15"/>
<evidence type="ECO:0000256" key="3">
    <source>
        <dbReference type="ARBA" id="ARBA00007630"/>
    </source>
</evidence>
<dbReference type="InterPro" id="IPR016009">
    <property type="entry name" value="tRNA_MeTrfase_TRMD/TRM10"/>
</dbReference>
<evidence type="ECO:0000256" key="9">
    <source>
        <dbReference type="ARBA" id="ARBA00022679"/>
    </source>
</evidence>
<feature type="domain" description="tRNA methyltransferase TRMD/TRM10-type" evidence="18">
    <location>
        <begin position="1"/>
        <end position="226"/>
    </location>
</feature>
<dbReference type="HAMAP" id="MF_00605">
    <property type="entry name" value="TrmD"/>
    <property type="match status" value="1"/>
</dbReference>
<dbReference type="PANTHER" id="PTHR46417:SF1">
    <property type="entry name" value="TRNA (GUANINE-N(1)-)-METHYLTRANSFERASE"/>
    <property type="match status" value="1"/>
</dbReference>
<feature type="binding site" evidence="15 16">
    <location>
        <begin position="134"/>
        <end position="139"/>
    </location>
    <ligand>
        <name>S-adenosyl-L-methionine</name>
        <dbReference type="ChEBI" id="CHEBI:59789"/>
    </ligand>
</feature>
<evidence type="ECO:0000256" key="15">
    <source>
        <dbReference type="HAMAP-Rule" id="MF_00605"/>
    </source>
</evidence>
<dbReference type="GO" id="GO:0052906">
    <property type="term" value="F:tRNA (guanine(37)-N1)-methyltransferase activity"/>
    <property type="evidence" value="ECO:0007669"/>
    <property type="project" value="UniProtKB-UniRule"/>
</dbReference>
<comment type="function">
    <text evidence="1 15 17">Specifically methylates guanosine-37 in various tRNAs.</text>
</comment>
<dbReference type="GO" id="GO:0002939">
    <property type="term" value="P:tRNA N1-guanine methylation"/>
    <property type="evidence" value="ECO:0007669"/>
    <property type="project" value="TreeGrafter"/>
</dbReference>
<dbReference type="KEGG" id="bhb:M9394_02490"/>
<organism evidence="20 21">
    <name type="scientific">Candidatus Blochmanniella camponoti</name>
    <dbReference type="NCBI Taxonomy" id="108080"/>
    <lineage>
        <taxon>Bacteria</taxon>
        <taxon>Pseudomonadati</taxon>
        <taxon>Pseudomonadota</taxon>
        <taxon>Gammaproteobacteria</taxon>
        <taxon>Enterobacterales</taxon>
        <taxon>Enterobacteriaceae</taxon>
        <taxon>ant endosymbionts</taxon>
        <taxon>Candidatus Blochmanniella</taxon>
    </lineage>
</organism>
<dbReference type="PIRSF" id="PIRSF000386">
    <property type="entry name" value="tRNA_mtase"/>
    <property type="match status" value="1"/>
</dbReference>
<comment type="subcellular location">
    <subcellularLocation>
        <location evidence="2 15 17">Cytoplasm</location>
    </subcellularLocation>
</comment>
<evidence type="ECO:0000256" key="13">
    <source>
        <dbReference type="ARBA" id="ARBA00033392"/>
    </source>
</evidence>
<evidence type="ECO:0000313" key="21">
    <source>
        <dbReference type="Proteomes" id="UP001056323"/>
    </source>
</evidence>
<evidence type="ECO:0000256" key="16">
    <source>
        <dbReference type="PIRSR" id="PIRSR000386-1"/>
    </source>
</evidence>
<dbReference type="Gene3D" id="1.10.1270.20">
    <property type="entry name" value="tRNA(m1g37)methyltransferase, domain 2"/>
    <property type="match status" value="1"/>
</dbReference>
<dbReference type="FunFam" id="3.40.1280.10:FF:000001">
    <property type="entry name" value="tRNA (guanine-N(1)-)-methyltransferase"/>
    <property type="match status" value="1"/>
</dbReference>
<comment type="catalytic activity">
    <reaction evidence="14 15 17">
        <text>guanosine(37) in tRNA + S-adenosyl-L-methionine = N(1)-methylguanosine(37) in tRNA + S-adenosyl-L-homocysteine + H(+)</text>
        <dbReference type="Rhea" id="RHEA:36899"/>
        <dbReference type="Rhea" id="RHEA-COMP:10145"/>
        <dbReference type="Rhea" id="RHEA-COMP:10147"/>
        <dbReference type="ChEBI" id="CHEBI:15378"/>
        <dbReference type="ChEBI" id="CHEBI:57856"/>
        <dbReference type="ChEBI" id="CHEBI:59789"/>
        <dbReference type="ChEBI" id="CHEBI:73542"/>
        <dbReference type="ChEBI" id="CHEBI:74269"/>
        <dbReference type="EC" id="2.1.1.228"/>
    </reaction>
</comment>
<keyword evidence="11 15" id="KW-0819">tRNA processing</keyword>
<dbReference type="InterPro" id="IPR023148">
    <property type="entry name" value="tRNA_m1G_MeTrfase_C_sf"/>
</dbReference>
<dbReference type="Proteomes" id="UP001056483">
    <property type="component" value="Chromosome"/>
</dbReference>
<dbReference type="InterPro" id="IPR002649">
    <property type="entry name" value="tRNA_m1G_MeTrfase_TrmD"/>
</dbReference>
<dbReference type="Proteomes" id="UP001056323">
    <property type="component" value="Chromosome"/>
</dbReference>
<evidence type="ECO:0000256" key="17">
    <source>
        <dbReference type="RuleBase" id="RU003464"/>
    </source>
</evidence>
<dbReference type="AlphaFoldDB" id="A0AAE9L4R4"/>
<evidence type="ECO:0000256" key="5">
    <source>
        <dbReference type="ARBA" id="ARBA00012807"/>
    </source>
</evidence>
<reference evidence="20" key="1">
    <citation type="submission" date="2022-05" db="EMBL/GenBank/DDBJ databases">
        <title>Impact of host demography and evolutionary history on endosymbiont molecular evolution: a test in carpenter ants (Genus Camponotus) and their Blochmannia endosymbionts.</title>
        <authorList>
            <person name="Manthey J.D."/>
            <person name="Giron J.C."/>
            <person name="Hruska J.P."/>
        </authorList>
    </citation>
    <scope>NUCLEOTIDE SEQUENCE</scope>
    <source>
        <strain evidence="20">C-049</strain>
        <strain evidence="19">C-050</strain>
    </source>
</reference>
<dbReference type="PANTHER" id="PTHR46417">
    <property type="entry name" value="TRNA (GUANINE-N(1)-)-METHYLTRANSFERASE"/>
    <property type="match status" value="1"/>
</dbReference>
<dbReference type="Pfam" id="PF01746">
    <property type="entry name" value="tRNA_m1G_MT"/>
    <property type="match status" value="1"/>
</dbReference>
<evidence type="ECO:0000256" key="4">
    <source>
        <dbReference type="ARBA" id="ARBA00011738"/>
    </source>
</evidence>
<name>A0AAE9L4R4_9ENTR</name>
<gene>
    <name evidence="15 20" type="primary">trmD</name>
    <name evidence="20" type="ORF">M9394_02490</name>
    <name evidence="19" type="ORF">M9404_00540</name>
</gene>
<sequence>MLLGVITLFPDMFQSIVRYGIVGRAIRRGILSIKLWNPRVFTYDRHHSVDARPYGGGPGMLMMIEPLRNAINQAKDELGNNIKVIYLSPQGRKLKQKYVYKLAYDHQKLILVCGRYQGIDERLIQTEIDEEWSIGDYILSGGELAAMVLIDTISRVLPGVLGNQDSKESDSFFKGRLDCPHYTRPETFDGMKVPSVLLSGNHDKIHRWRQKQALGCTWIKRPDLLNDTQLTNEEENLLSEFKNEYLLLLNKKTRK</sequence>
<keyword evidence="10 15" id="KW-0949">S-adenosyl-L-methionine</keyword>
<evidence type="ECO:0000256" key="8">
    <source>
        <dbReference type="ARBA" id="ARBA00022603"/>
    </source>
</evidence>
<dbReference type="InterPro" id="IPR029026">
    <property type="entry name" value="tRNA_m1G_MTases_N"/>
</dbReference>
<evidence type="ECO:0000256" key="6">
    <source>
        <dbReference type="ARBA" id="ARBA00014679"/>
    </source>
</evidence>
<evidence type="ECO:0000313" key="22">
    <source>
        <dbReference type="Proteomes" id="UP001056483"/>
    </source>
</evidence>
<keyword evidence="7 15" id="KW-0963">Cytoplasm</keyword>
<dbReference type="EMBL" id="CP097751">
    <property type="protein sequence ID" value="URJ27413.1"/>
    <property type="molecule type" value="Genomic_DNA"/>
</dbReference>
<comment type="subunit">
    <text evidence="4 15 17">Homodimer.</text>
</comment>
<evidence type="ECO:0000256" key="12">
    <source>
        <dbReference type="ARBA" id="ARBA00029736"/>
    </source>
</evidence>
<dbReference type="NCBIfam" id="NF000648">
    <property type="entry name" value="PRK00026.1"/>
    <property type="match status" value="1"/>
</dbReference>
<evidence type="ECO:0000256" key="10">
    <source>
        <dbReference type="ARBA" id="ARBA00022691"/>
    </source>
</evidence>
<proteinExistence type="inferred from homology"/>
<dbReference type="EMBL" id="CP097750">
    <property type="protein sequence ID" value="URJ24609.1"/>
    <property type="molecule type" value="Genomic_DNA"/>
</dbReference>
<dbReference type="NCBIfam" id="TIGR00088">
    <property type="entry name" value="trmD"/>
    <property type="match status" value="1"/>
</dbReference>
<keyword evidence="9 15" id="KW-0808">Transferase</keyword>
<evidence type="ECO:0000313" key="20">
    <source>
        <dbReference type="EMBL" id="URJ27413.1"/>
    </source>
</evidence>
<evidence type="ECO:0000313" key="19">
    <source>
        <dbReference type="EMBL" id="URJ24609.1"/>
    </source>
</evidence>
<evidence type="ECO:0000256" key="2">
    <source>
        <dbReference type="ARBA" id="ARBA00004496"/>
    </source>
</evidence>
<dbReference type="Gene3D" id="3.40.1280.10">
    <property type="match status" value="1"/>
</dbReference>
<dbReference type="FunFam" id="1.10.1270.20:FF:000001">
    <property type="entry name" value="tRNA (guanine-N(1)-)-methyltransferase"/>
    <property type="match status" value="1"/>
</dbReference>
<dbReference type="CDD" id="cd18080">
    <property type="entry name" value="TrmD-like"/>
    <property type="match status" value="1"/>
</dbReference>
<feature type="binding site" evidence="15 16">
    <location>
        <position position="114"/>
    </location>
    <ligand>
        <name>S-adenosyl-L-methionine</name>
        <dbReference type="ChEBI" id="CHEBI:59789"/>
    </ligand>
</feature>
<dbReference type="SUPFAM" id="SSF75217">
    <property type="entry name" value="alpha/beta knot"/>
    <property type="match status" value="1"/>
</dbReference>
<dbReference type="GO" id="GO:0005829">
    <property type="term" value="C:cytosol"/>
    <property type="evidence" value="ECO:0007669"/>
    <property type="project" value="TreeGrafter"/>
</dbReference>
<accession>A0AAE9L4R4</accession>
<keyword evidence="8 15" id="KW-0489">Methyltransferase</keyword>
<evidence type="ECO:0000256" key="11">
    <source>
        <dbReference type="ARBA" id="ARBA00022694"/>
    </source>
</evidence>
<dbReference type="InterPro" id="IPR029028">
    <property type="entry name" value="Alpha/beta_knot_MTases"/>
</dbReference>